<gene>
    <name evidence="4" type="ORF">KUF71_008022</name>
</gene>
<dbReference type="NCBIfam" id="TIGR00165">
    <property type="entry name" value="S18"/>
    <property type="match status" value="1"/>
</dbReference>
<reference evidence="4" key="1">
    <citation type="submission" date="2021-07" db="EMBL/GenBank/DDBJ databases">
        <authorList>
            <person name="Catto M.A."/>
            <person name="Jacobson A."/>
            <person name="Kennedy G."/>
            <person name="Labadie P."/>
            <person name="Hunt B.G."/>
            <person name="Srinivasan R."/>
        </authorList>
    </citation>
    <scope>NUCLEOTIDE SEQUENCE</scope>
    <source>
        <strain evidence="4">PL_HMW_Pooled</strain>
        <tissue evidence="4">Head</tissue>
    </source>
</reference>
<protein>
    <submittedName>
        <fullName evidence="4">28S ribosomal protein S18c, mitochondrial</fullName>
    </submittedName>
</protein>
<comment type="caution">
    <text evidence="4">The sequence shown here is derived from an EMBL/GenBank/DDBJ whole genome shotgun (WGS) entry which is preliminary data.</text>
</comment>
<dbReference type="GO" id="GO:0070181">
    <property type="term" value="F:small ribosomal subunit rRNA binding"/>
    <property type="evidence" value="ECO:0007669"/>
    <property type="project" value="TreeGrafter"/>
</dbReference>
<sequence length="184" mass="21174">MSLWIKAVTANGLSMIRQTSVQRLPPIAFEQRRFDSYFTMGKKRTGKPKGIKPRPAPVREPVIAAKLYENEISQGVFEARAKDLPEENMENPFVHAKGLCILCKHNITPDYKNIKLLSQFISTQTGRVFGRHITGLCKEQQECVEREIRKARAAGLMAYYFKHPEFFKDPKLCDPSRPLRPHPY</sequence>
<accession>A0AAE1HCQ0</accession>
<keyword evidence="2 4" id="KW-0689">Ribosomal protein</keyword>
<dbReference type="InterPro" id="IPR001648">
    <property type="entry name" value="Ribosomal_bS18"/>
</dbReference>
<dbReference type="InterPro" id="IPR036870">
    <property type="entry name" value="Ribosomal_bS18_sf"/>
</dbReference>
<dbReference type="Pfam" id="PF01084">
    <property type="entry name" value="Ribosomal_S18"/>
    <property type="match status" value="1"/>
</dbReference>
<keyword evidence="5" id="KW-1185">Reference proteome</keyword>
<keyword evidence="3" id="KW-0687">Ribonucleoprotein</keyword>
<dbReference type="Gene3D" id="4.10.640.10">
    <property type="entry name" value="Ribosomal protein S18"/>
    <property type="match status" value="1"/>
</dbReference>
<evidence type="ECO:0000313" key="4">
    <source>
        <dbReference type="EMBL" id="KAK3918774.1"/>
    </source>
</evidence>
<comment type="similarity">
    <text evidence="1">Belongs to the bacterial ribosomal protein bS18 family.</text>
</comment>
<dbReference type="PANTHER" id="PTHR13479">
    <property type="entry name" value="30S RIBOSOMAL PROTEIN S18"/>
    <property type="match status" value="1"/>
</dbReference>
<dbReference type="EMBL" id="JAHWGI010000960">
    <property type="protein sequence ID" value="KAK3918774.1"/>
    <property type="molecule type" value="Genomic_DNA"/>
</dbReference>
<dbReference type="GO" id="GO:0032543">
    <property type="term" value="P:mitochondrial translation"/>
    <property type="evidence" value="ECO:0007669"/>
    <property type="project" value="TreeGrafter"/>
</dbReference>
<dbReference type="GO" id="GO:0003735">
    <property type="term" value="F:structural constituent of ribosome"/>
    <property type="evidence" value="ECO:0007669"/>
    <property type="project" value="InterPro"/>
</dbReference>
<proteinExistence type="inferred from homology"/>
<organism evidence="4 5">
    <name type="scientific">Frankliniella fusca</name>
    <dbReference type="NCBI Taxonomy" id="407009"/>
    <lineage>
        <taxon>Eukaryota</taxon>
        <taxon>Metazoa</taxon>
        <taxon>Ecdysozoa</taxon>
        <taxon>Arthropoda</taxon>
        <taxon>Hexapoda</taxon>
        <taxon>Insecta</taxon>
        <taxon>Pterygota</taxon>
        <taxon>Neoptera</taxon>
        <taxon>Paraneoptera</taxon>
        <taxon>Thysanoptera</taxon>
        <taxon>Terebrantia</taxon>
        <taxon>Thripoidea</taxon>
        <taxon>Thripidae</taxon>
        <taxon>Frankliniella</taxon>
    </lineage>
</organism>
<dbReference type="GO" id="GO:0005763">
    <property type="term" value="C:mitochondrial small ribosomal subunit"/>
    <property type="evidence" value="ECO:0007669"/>
    <property type="project" value="TreeGrafter"/>
</dbReference>
<dbReference type="AlphaFoldDB" id="A0AAE1HCQ0"/>
<evidence type="ECO:0000256" key="1">
    <source>
        <dbReference type="ARBA" id="ARBA00005589"/>
    </source>
</evidence>
<reference evidence="4" key="2">
    <citation type="journal article" date="2023" name="BMC Genomics">
        <title>Pest status, molecular evolution, and epigenetic factors derived from the genome assembly of Frankliniella fusca, a thysanopteran phytovirus vector.</title>
        <authorList>
            <person name="Catto M.A."/>
            <person name="Labadie P.E."/>
            <person name="Jacobson A.L."/>
            <person name="Kennedy G.G."/>
            <person name="Srinivasan R."/>
            <person name="Hunt B.G."/>
        </authorList>
    </citation>
    <scope>NUCLEOTIDE SEQUENCE</scope>
    <source>
        <strain evidence="4">PL_HMW_Pooled</strain>
    </source>
</reference>
<name>A0AAE1HCQ0_9NEOP</name>
<evidence type="ECO:0000256" key="2">
    <source>
        <dbReference type="ARBA" id="ARBA00022980"/>
    </source>
</evidence>
<dbReference type="Proteomes" id="UP001219518">
    <property type="component" value="Unassembled WGS sequence"/>
</dbReference>
<evidence type="ECO:0000256" key="3">
    <source>
        <dbReference type="ARBA" id="ARBA00023274"/>
    </source>
</evidence>
<evidence type="ECO:0000313" key="5">
    <source>
        <dbReference type="Proteomes" id="UP001219518"/>
    </source>
</evidence>
<dbReference type="SUPFAM" id="SSF46911">
    <property type="entry name" value="Ribosomal protein S18"/>
    <property type="match status" value="1"/>
</dbReference>
<dbReference type="PANTHER" id="PTHR13479:SF40">
    <property type="entry name" value="SMALL RIBOSOMAL SUBUNIT PROTEIN BS18M"/>
    <property type="match status" value="1"/>
</dbReference>